<name>A0A1D1V0D8_RAMVA</name>
<evidence type="ECO:0000256" key="2">
    <source>
        <dbReference type="ARBA" id="ARBA00009049"/>
    </source>
</evidence>
<evidence type="ECO:0008006" key="8">
    <source>
        <dbReference type="Google" id="ProtNLM"/>
    </source>
</evidence>
<dbReference type="PANTHER" id="PTHR12425:SF5">
    <property type="entry name" value="SYNEMBRYN"/>
    <property type="match status" value="1"/>
</dbReference>
<evidence type="ECO:0000256" key="1">
    <source>
        <dbReference type="ARBA" id="ARBA00004544"/>
    </source>
</evidence>
<comment type="similarity">
    <text evidence="2">Belongs to the synembryn family.</text>
</comment>
<organism evidence="6 7">
    <name type="scientific">Ramazzottius varieornatus</name>
    <name type="common">Water bear</name>
    <name type="synonym">Tardigrade</name>
    <dbReference type="NCBI Taxonomy" id="947166"/>
    <lineage>
        <taxon>Eukaryota</taxon>
        <taxon>Metazoa</taxon>
        <taxon>Ecdysozoa</taxon>
        <taxon>Tardigrada</taxon>
        <taxon>Eutardigrada</taxon>
        <taxon>Parachela</taxon>
        <taxon>Hypsibioidea</taxon>
        <taxon>Ramazzottiidae</taxon>
        <taxon>Ramazzottius</taxon>
    </lineage>
</organism>
<evidence type="ECO:0000313" key="6">
    <source>
        <dbReference type="EMBL" id="GAU95336.1"/>
    </source>
</evidence>
<dbReference type="InterPro" id="IPR008376">
    <property type="entry name" value="Chaperone_Ric-8_A/B"/>
</dbReference>
<keyword evidence="5" id="KW-0143">Chaperone</keyword>
<dbReference type="PANTHER" id="PTHR12425">
    <property type="entry name" value="SYNEMBRYN"/>
    <property type="match status" value="1"/>
</dbReference>
<comment type="caution">
    <text evidence="6">The sequence shown here is derived from an EMBL/GenBank/DDBJ whole genome shotgun (WGS) entry which is preliminary data.</text>
</comment>
<dbReference type="AlphaFoldDB" id="A0A1D1V0D8"/>
<evidence type="ECO:0000313" key="7">
    <source>
        <dbReference type="Proteomes" id="UP000186922"/>
    </source>
</evidence>
<keyword evidence="3" id="KW-0963">Cytoplasm</keyword>
<dbReference type="EMBL" id="BDGG01000003">
    <property type="protein sequence ID" value="GAU95336.1"/>
    <property type="molecule type" value="Genomic_DNA"/>
</dbReference>
<dbReference type="STRING" id="947166.A0A1D1V0D8"/>
<dbReference type="GO" id="GO:0001965">
    <property type="term" value="F:G-protein alpha-subunit binding"/>
    <property type="evidence" value="ECO:0007669"/>
    <property type="project" value="TreeGrafter"/>
</dbReference>
<dbReference type="OrthoDB" id="5585685at2759"/>
<sequence>MEVPFTVDDLENEDAAAVERSLRSFTQKNSLPTSFPDLNWSARKKIGNAATKILSNCSLAGLHALALEAVRIVARDKANVESLASEELYAVILQRARLGKEAHRTFPHDEELLVTTEAQKVLCNLVFNSKSAQRYFSREEIVEGLMARISANKDTERWPMENQHLDTKLLFILTILCADVRSPLRQTCRAIQDLCIYATCLIDKRQHNHVENVLCEILKTLFNLVYNLRQEHLTMGEELDLVNMGQVCRELLLCSPSDEVKKHVINLLTVVKKHGYSQLLVSVPVTDKEGKSQPLASCFEGMDMRAIDSVLEFLDAKLALSSDSKFRPDDNLAPVLCALTNASKAVPTIRKYLKMMILPPLTDVHTRPEVGDTMRNKLCRLLTSAVSSVRDNAGDLLYALCRQNVRRLIKYTGYGNAAGWLAEKGLMGLPQPEPSSMENDEDESDFSDTEEYLEHKNKIEPVTGVVREDRPDPMAGMTDEQKEQLAMDLVNSMDRVLRTGVLKPVTIGVDGKPRTVENVMEWREQAMRDRPHVEEPNDSDED</sequence>
<evidence type="ECO:0000256" key="3">
    <source>
        <dbReference type="ARBA" id="ARBA00022490"/>
    </source>
</evidence>
<evidence type="ECO:0000256" key="4">
    <source>
        <dbReference type="ARBA" id="ARBA00022658"/>
    </source>
</evidence>
<dbReference type="SUPFAM" id="SSF48371">
    <property type="entry name" value="ARM repeat"/>
    <property type="match status" value="1"/>
</dbReference>
<dbReference type="PRINTS" id="PR01802">
    <property type="entry name" value="SYNEMBRYN"/>
</dbReference>
<keyword evidence="4" id="KW-0344">Guanine-nucleotide releasing factor</keyword>
<evidence type="ECO:0000256" key="5">
    <source>
        <dbReference type="ARBA" id="ARBA00023186"/>
    </source>
</evidence>
<dbReference type="GO" id="GO:0005938">
    <property type="term" value="C:cell cortex"/>
    <property type="evidence" value="ECO:0007669"/>
    <property type="project" value="UniProtKB-SubCell"/>
</dbReference>
<proteinExistence type="inferred from homology"/>
<comment type="subcellular location">
    <subcellularLocation>
        <location evidence="1">Cytoplasm</location>
        <location evidence="1">Cell cortex</location>
    </subcellularLocation>
</comment>
<reference evidence="6 7" key="1">
    <citation type="journal article" date="2016" name="Nat. Commun.">
        <title>Extremotolerant tardigrade genome and improved radiotolerance of human cultured cells by tardigrade-unique protein.</title>
        <authorList>
            <person name="Hashimoto T."/>
            <person name="Horikawa D.D."/>
            <person name="Saito Y."/>
            <person name="Kuwahara H."/>
            <person name="Kozuka-Hata H."/>
            <person name="Shin-I T."/>
            <person name="Minakuchi Y."/>
            <person name="Ohishi K."/>
            <person name="Motoyama A."/>
            <person name="Aizu T."/>
            <person name="Enomoto A."/>
            <person name="Kondo K."/>
            <person name="Tanaka S."/>
            <person name="Hara Y."/>
            <person name="Koshikawa S."/>
            <person name="Sagara H."/>
            <person name="Miura T."/>
            <person name="Yokobori S."/>
            <person name="Miyagawa K."/>
            <person name="Suzuki Y."/>
            <person name="Kubo T."/>
            <person name="Oyama M."/>
            <person name="Kohara Y."/>
            <person name="Fujiyama A."/>
            <person name="Arakawa K."/>
            <person name="Katayama T."/>
            <person name="Toyoda A."/>
            <person name="Kunieda T."/>
        </authorList>
    </citation>
    <scope>NUCLEOTIDE SEQUENCE [LARGE SCALE GENOMIC DNA]</scope>
    <source>
        <strain evidence="6 7">YOKOZUNA-1</strain>
    </source>
</reference>
<accession>A0A1D1V0D8</accession>
<protein>
    <recommendedName>
        <fullName evidence="8">Synembryn-A</fullName>
    </recommendedName>
</protein>
<dbReference type="GO" id="GO:0007186">
    <property type="term" value="P:G protein-coupled receptor signaling pathway"/>
    <property type="evidence" value="ECO:0007669"/>
    <property type="project" value="TreeGrafter"/>
</dbReference>
<dbReference type="GO" id="GO:0005085">
    <property type="term" value="F:guanyl-nucleotide exchange factor activity"/>
    <property type="evidence" value="ECO:0007669"/>
    <property type="project" value="UniProtKB-KW"/>
</dbReference>
<gene>
    <name evidence="6" type="primary">RvY_06970-1</name>
    <name evidence="6" type="synonym">RvY_06970.1</name>
    <name evidence="6" type="ORF">RvY_06970</name>
</gene>
<dbReference type="InterPro" id="IPR016024">
    <property type="entry name" value="ARM-type_fold"/>
</dbReference>
<dbReference type="Proteomes" id="UP000186922">
    <property type="component" value="Unassembled WGS sequence"/>
</dbReference>
<keyword evidence="7" id="KW-1185">Reference proteome</keyword>
<dbReference type="InterPro" id="IPR019318">
    <property type="entry name" value="Gua_nucleotide_exch_fac_Ric8"/>
</dbReference>
<dbReference type="Pfam" id="PF10165">
    <property type="entry name" value="Ric8"/>
    <property type="match status" value="1"/>
</dbReference>